<feature type="region of interest" description="Disordered" evidence="1">
    <location>
        <begin position="76"/>
        <end position="155"/>
    </location>
</feature>
<reference evidence="2" key="1">
    <citation type="submission" date="2023-08" db="EMBL/GenBank/DDBJ databases">
        <title>Black Yeasts Isolated from many extreme environments.</title>
        <authorList>
            <person name="Coleine C."/>
            <person name="Stajich J.E."/>
            <person name="Selbmann L."/>
        </authorList>
    </citation>
    <scope>NUCLEOTIDE SEQUENCE</scope>
    <source>
        <strain evidence="2">CCFEE 5810</strain>
    </source>
</reference>
<feature type="compositionally biased region" description="Polar residues" evidence="1">
    <location>
        <begin position="78"/>
        <end position="101"/>
    </location>
</feature>
<evidence type="ECO:0000313" key="3">
    <source>
        <dbReference type="Proteomes" id="UP001310594"/>
    </source>
</evidence>
<accession>A0AAN7ZVG3</accession>
<feature type="compositionally biased region" description="Basic and acidic residues" evidence="1">
    <location>
        <begin position="127"/>
        <end position="142"/>
    </location>
</feature>
<organism evidence="2 3">
    <name type="scientific">Elasticomyces elasticus</name>
    <dbReference type="NCBI Taxonomy" id="574655"/>
    <lineage>
        <taxon>Eukaryota</taxon>
        <taxon>Fungi</taxon>
        <taxon>Dikarya</taxon>
        <taxon>Ascomycota</taxon>
        <taxon>Pezizomycotina</taxon>
        <taxon>Dothideomycetes</taxon>
        <taxon>Dothideomycetidae</taxon>
        <taxon>Mycosphaerellales</taxon>
        <taxon>Teratosphaeriaceae</taxon>
        <taxon>Elasticomyces</taxon>
    </lineage>
</organism>
<evidence type="ECO:0000256" key="1">
    <source>
        <dbReference type="SAM" id="MobiDB-lite"/>
    </source>
</evidence>
<evidence type="ECO:0000313" key="2">
    <source>
        <dbReference type="EMBL" id="KAK5704981.1"/>
    </source>
</evidence>
<comment type="caution">
    <text evidence="2">The sequence shown here is derived from an EMBL/GenBank/DDBJ whole genome shotgun (WGS) entry which is preliminary data.</text>
</comment>
<name>A0AAN7ZVG3_9PEZI</name>
<gene>
    <name evidence="2" type="ORF">LTR97_002095</name>
</gene>
<proteinExistence type="predicted"/>
<dbReference type="AlphaFoldDB" id="A0AAN7ZVG3"/>
<sequence>MADRQHPDAFENLNPVRKFSHELKIVFGLREDDPKMRLPIDPADLPRLRQAVDERKEDVASSIQELQKLEAELRDTNEQLARASQNNTPVRPTAQQLTSRTTPPPQMAGIAEKTSQPPRMDSVSNEYRSKDSQAERSQERTARWVSEARSMRTIG</sequence>
<dbReference type="EMBL" id="JAVRQU010000003">
    <property type="protein sequence ID" value="KAK5704981.1"/>
    <property type="molecule type" value="Genomic_DNA"/>
</dbReference>
<dbReference type="Proteomes" id="UP001310594">
    <property type="component" value="Unassembled WGS sequence"/>
</dbReference>
<feature type="compositionally biased region" description="Polar residues" evidence="1">
    <location>
        <begin position="113"/>
        <end position="126"/>
    </location>
</feature>
<protein>
    <submittedName>
        <fullName evidence="2">Uncharacterized protein</fullName>
    </submittedName>
</protein>